<keyword evidence="2" id="KW-0812">Transmembrane</keyword>
<dbReference type="GO" id="GO:0015293">
    <property type="term" value="F:symporter activity"/>
    <property type="evidence" value="ECO:0007669"/>
    <property type="project" value="InterPro"/>
</dbReference>
<gene>
    <name evidence="3" type="ORF">JIN87_17790</name>
</gene>
<dbReference type="GO" id="GO:0006814">
    <property type="term" value="P:sodium ion transport"/>
    <property type="evidence" value="ECO:0007669"/>
    <property type="project" value="InterPro"/>
</dbReference>
<feature type="transmembrane region" description="Helical" evidence="2">
    <location>
        <begin position="109"/>
        <end position="135"/>
    </location>
</feature>
<keyword evidence="2" id="KW-1133">Transmembrane helix</keyword>
<comment type="caution">
    <text evidence="3">The sequence shown here is derived from an EMBL/GenBank/DDBJ whole genome shotgun (WGS) entry which is preliminary data.</text>
</comment>
<comment type="similarity">
    <text evidence="1">Belongs to the sodium:galactoside symporter (TC 2.A.2) family.</text>
</comment>
<dbReference type="RefSeq" id="WP_200356951.1">
    <property type="nucleotide sequence ID" value="NZ_JAENIL010000034.1"/>
</dbReference>
<dbReference type="NCBIfam" id="TIGR00792">
    <property type="entry name" value="gph"/>
    <property type="match status" value="1"/>
</dbReference>
<reference evidence="3" key="1">
    <citation type="submission" date="2021-01" db="EMBL/GenBank/DDBJ databases">
        <title>Modified the classification status of verrucomicrobia.</title>
        <authorList>
            <person name="Feng X."/>
        </authorList>
    </citation>
    <scope>NUCLEOTIDE SEQUENCE</scope>
    <source>
        <strain evidence="3">KCTC 13126</strain>
    </source>
</reference>
<evidence type="ECO:0000313" key="4">
    <source>
        <dbReference type="Proteomes" id="UP000617628"/>
    </source>
</evidence>
<feature type="transmembrane region" description="Helical" evidence="2">
    <location>
        <begin position="40"/>
        <end position="58"/>
    </location>
</feature>
<dbReference type="GO" id="GO:0008643">
    <property type="term" value="P:carbohydrate transport"/>
    <property type="evidence" value="ECO:0007669"/>
    <property type="project" value="InterPro"/>
</dbReference>
<keyword evidence="2" id="KW-0472">Membrane</keyword>
<evidence type="ECO:0000313" key="3">
    <source>
        <dbReference type="EMBL" id="MBK1878738.1"/>
    </source>
</evidence>
<dbReference type="PANTHER" id="PTHR11328">
    <property type="entry name" value="MAJOR FACILITATOR SUPERFAMILY DOMAIN-CONTAINING PROTEIN"/>
    <property type="match status" value="1"/>
</dbReference>
<name>A0A934VSJ5_9BACT</name>
<protein>
    <submittedName>
        <fullName evidence="3">MFS transporter</fullName>
    </submittedName>
</protein>
<feature type="transmembrane region" description="Helical" evidence="2">
    <location>
        <begin position="12"/>
        <end position="34"/>
    </location>
</feature>
<evidence type="ECO:0000256" key="1">
    <source>
        <dbReference type="ARBA" id="ARBA00009617"/>
    </source>
</evidence>
<dbReference type="GO" id="GO:0005886">
    <property type="term" value="C:plasma membrane"/>
    <property type="evidence" value="ECO:0007669"/>
    <property type="project" value="TreeGrafter"/>
</dbReference>
<dbReference type="InterPro" id="IPR001927">
    <property type="entry name" value="Na/Gal_symport"/>
</dbReference>
<feature type="transmembrane region" description="Helical" evidence="2">
    <location>
        <begin position="147"/>
        <end position="164"/>
    </location>
</feature>
<dbReference type="Gene3D" id="1.20.1250.20">
    <property type="entry name" value="MFS general substrate transporter like domains"/>
    <property type="match status" value="1"/>
</dbReference>
<dbReference type="InterPro" id="IPR039672">
    <property type="entry name" value="MFS_2"/>
</dbReference>
<feature type="transmembrane region" description="Helical" evidence="2">
    <location>
        <begin position="233"/>
        <end position="256"/>
    </location>
</feature>
<proteinExistence type="inferred from homology"/>
<feature type="transmembrane region" description="Helical" evidence="2">
    <location>
        <begin position="268"/>
        <end position="288"/>
    </location>
</feature>
<evidence type="ECO:0000256" key="2">
    <source>
        <dbReference type="SAM" id="Phobius"/>
    </source>
</evidence>
<dbReference type="SUPFAM" id="SSF103473">
    <property type="entry name" value="MFS general substrate transporter"/>
    <property type="match status" value="1"/>
</dbReference>
<dbReference type="PANTHER" id="PTHR11328:SF24">
    <property type="entry name" value="MAJOR FACILITATOR SUPERFAMILY (MFS) PROFILE DOMAIN-CONTAINING PROTEIN"/>
    <property type="match status" value="1"/>
</dbReference>
<feature type="transmembrane region" description="Helical" evidence="2">
    <location>
        <begin position="179"/>
        <end position="200"/>
    </location>
</feature>
<dbReference type="Proteomes" id="UP000617628">
    <property type="component" value="Unassembled WGS sequence"/>
</dbReference>
<feature type="transmembrane region" description="Helical" evidence="2">
    <location>
        <begin position="362"/>
        <end position="389"/>
    </location>
</feature>
<dbReference type="AlphaFoldDB" id="A0A934VSJ5"/>
<feature type="transmembrane region" description="Helical" evidence="2">
    <location>
        <begin position="320"/>
        <end position="341"/>
    </location>
</feature>
<accession>A0A934VSJ5</accession>
<feature type="transmembrane region" description="Helical" evidence="2">
    <location>
        <begin position="295"/>
        <end position="314"/>
    </location>
</feature>
<feature type="transmembrane region" description="Helical" evidence="2">
    <location>
        <begin position="409"/>
        <end position="429"/>
    </location>
</feature>
<dbReference type="Pfam" id="PF13347">
    <property type="entry name" value="MFS_2"/>
    <property type="match status" value="1"/>
</dbReference>
<sequence length="454" mass="50651">MQRLSFKEKFGYSMAEIGGSGLWQILSIFLAIYYTDTFGLEAASVATLFLVVRIFDAVNDPMMGIIADRTETKWGKFRPYLLFLAVPFGVLTLALFYGPDLSPQGKLTYAYVTYILMMIVYTAVMIPVSALSGVLSADAKDRTSVNVFRFAAAFGIAMLLQRLLKPSVEFFGNGDETLGFRWTLGIFVVLAIIGFVIAFLSTKERVKPPKTPKGEGRIVDDLKDLAACRSWRTILFVSILLWFFFSVRGGVQIYYFKYYFGDEAAVSAFMFWGTFCTFLGVLSTSWLTRYFEKKSLLIFCLITWGVLCLGFYIVEPGDLVTLYIFQITSSLAGGPSMPLIWSMMGDSADHFEYERRRRATGLVFSASTLAQKFGGALGAAAGLYVLAWYGFEANEEQNEGVLRGMKDMMSWYSTIGFVLCALLALSYPLSRKKMEMIEEELANRKDGASPAGTA</sequence>
<keyword evidence="4" id="KW-1185">Reference proteome</keyword>
<dbReference type="InterPro" id="IPR036259">
    <property type="entry name" value="MFS_trans_sf"/>
</dbReference>
<dbReference type="CDD" id="cd17332">
    <property type="entry name" value="MFS_MelB_like"/>
    <property type="match status" value="1"/>
</dbReference>
<organism evidence="3 4">
    <name type="scientific">Pelagicoccus mobilis</name>
    <dbReference type="NCBI Taxonomy" id="415221"/>
    <lineage>
        <taxon>Bacteria</taxon>
        <taxon>Pseudomonadati</taxon>
        <taxon>Verrucomicrobiota</taxon>
        <taxon>Opitutia</taxon>
        <taxon>Puniceicoccales</taxon>
        <taxon>Pelagicoccaceae</taxon>
        <taxon>Pelagicoccus</taxon>
    </lineage>
</organism>
<dbReference type="EMBL" id="JAENIL010000034">
    <property type="protein sequence ID" value="MBK1878738.1"/>
    <property type="molecule type" value="Genomic_DNA"/>
</dbReference>
<feature type="transmembrane region" description="Helical" evidence="2">
    <location>
        <begin position="79"/>
        <end position="97"/>
    </location>
</feature>